<dbReference type="AlphaFoldDB" id="A0A561SV38"/>
<evidence type="ECO:0000313" key="10">
    <source>
        <dbReference type="Proteomes" id="UP000321261"/>
    </source>
</evidence>
<dbReference type="EC" id="3.4.21.92" evidence="6"/>
<dbReference type="Proteomes" id="UP000321261">
    <property type="component" value="Unassembled WGS sequence"/>
</dbReference>
<name>A0A561SV38_9PSEU</name>
<organism evidence="9 10">
    <name type="scientific">Pseudonocardia hierapolitana</name>
    <dbReference type="NCBI Taxonomy" id="1128676"/>
    <lineage>
        <taxon>Bacteria</taxon>
        <taxon>Bacillati</taxon>
        <taxon>Actinomycetota</taxon>
        <taxon>Actinomycetes</taxon>
        <taxon>Pseudonocardiales</taxon>
        <taxon>Pseudonocardiaceae</taxon>
        <taxon>Pseudonocardia</taxon>
    </lineage>
</organism>
<dbReference type="Gene3D" id="3.90.226.10">
    <property type="entry name" value="2-enoyl-CoA Hydratase, Chain A, domain 1"/>
    <property type="match status" value="1"/>
</dbReference>
<dbReference type="GO" id="GO:0004176">
    <property type="term" value="F:ATP-dependent peptidase activity"/>
    <property type="evidence" value="ECO:0007669"/>
    <property type="project" value="InterPro"/>
</dbReference>
<comment type="subcellular location">
    <subcellularLocation>
        <location evidence="6">Cytoplasm</location>
    </subcellularLocation>
</comment>
<dbReference type="Pfam" id="PF00574">
    <property type="entry name" value="CLP_protease"/>
    <property type="match status" value="1"/>
</dbReference>
<accession>A0A561SV38</accession>
<evidence type="ECO:0000256" key="1">
    <source>
        <dbReference type="ARBA" id="ARBA00007039"/>
    </source>
</evidence>
<dbReference type="GO" id="GO:0006515">
    <property type="term" value="P:protein quality control for misfolded or incompletely synthesized proteins"/>
    <property type="evidence" value="ECO:0007669"/>
    <property type="project" value="TreeGrafter"/>
</dbReference>
<sequence length="233" mass="25188">MPIQDAVHHPRPPVPPPYPPYPPYPPEPPRQPTPPPAQPRPPVGGPFVHTEVAFPPGADPLLDELLEQRIVFIGREIDDEVANLVVEQLLLLAARDPERDIAMYINSAGGSVTAGMAVYDTMRLIRPDVATWAVGITASTGQFLLSAGAVGKRYALPHARVLMRRPSAGSGGRTTDVAIRAGVYAEMKHEIAELTARHTGQAVETIIADSDRDRWFTAAEAQAYGLVDHVVAH</sequence>
<evidence type="ECO:0000256" key="3">
    <source>
        <dbReference type="ARBA" id="ARBA00022670"/>
    </source>
</evidence>
<evidence type="ECO:0000256" key="8">
    <source>
        <dbReference type="SAM" id="MobiDB-lite"/>
    </source>
</evidence>
<feature type="compositionally biased region" description="Pro residues" evidence="8">
    <location>
        <begin position="12"/>
        <end position="44"/>
    </location>
</feature>
<comment type="similarity">
    <text evidence="1 6 7">Belongs to the peptidase S14 family.</text>
</comment>
<comment type="catalytic activity">
    <reaction evidence="6">
        <text>Hydrolysis of proteins to small peptides in the presence of ATP and magnesium. alpha-casein is the usual test substrate. In the absence of ATP, only oligopeptides shorter than five residues are hydrolyzed (such as succinyl-Leu-Tyr-|-NHMec, and Leu-Tyr-Leu-|-Tyr-Trp, in which cleavage of the -Tyr-|-Leu- and -Tyr-|-Trp bonds also occurs).</text>
        <dbReference type="EC" id="3.4.21.92"/>
    </reaction>
</comment>
<keyword evidence="5 6" id="KW-0720">Serine protease</keyword>
<dbReference type="GO" id="GO:0009368">
    <property type="term" value="C:endopeptidase Clp complex"/>
    <property type="evidence" value="ECO:0007669"/>
    <property type="project" value="TreeGrafter"/>
</dbReference>
<dbReference type="OrthoDB" id="9802800at2"/>
<dbReference type="InterPro" id="IPR001907">
    <property type="entry name" value="ClpP"/>
</dbReference>
<dbReference type="CDD" id="cd07017">
    <property type="entry name" value="S14_ClpP_2"/>
    <property type="match status" value="1"/>
</dbReference>
<evidence type="ECO:0000313" key="9">
    <source>
        <dbReference type="EMBL" id="TWF78714.1"/>
    </source>
</evidence>
<dbReference type="RefSeq" id="WP_147257674.1">
    <property type="nucleotide sequence ID" value="NZ_VIWU01000001.1"/>
</dbReference>
<dbReference type="GO" id="GO:0005737">
    <property type="term" value="C:cytoplasm"/>
    <property type="evidence" value="ECO:0007669"/>
    <property type="project" value="UniProtKB-SubCell"/>
</dbReference>
<proteinExistence type="inferred from homology"/>
<gene>
    <name evidence="6" type="primary">clpP</name>
    <name evidence="9" type="ORF">FHX44_114637</name>
</gene>
<comment type="subunit">
    <text evidence="6">Fourteen ClpP subunits assemble into 2 heptameric rings which stack back to back to give a disk-like structure with a central cavity, resembling the structure of eukaryotic proteasomes.</text>
</comment>
<dbReference type="InterPro" id="IPR029045">
    <property type="entry name" value="ClpP/crotonase-like_dom_sf"/>
</dbReference>
<keyword evidence="2 6" id="KW-0963">Cytoplasm</keyword>
<evidence type="ECO:0000256" key="6">
    <source>
        <dbReference type="HAMAP-Rule" id="MF_00444"/>
    </source>
</evidence>
<dbReference type="GO" id="GO:0051117">
    <property type="term" value="F:ATPase binding"/>
    <property type="evidence" value="ECO:0007669"/>
    <property type="project" value="TreeGrafter"/>
</dbReference>
<dbReference type="PANTHER" id="PTHR10381">
    <property type="entry name" value="ATP-DEPENDENT CLP PROTEASE PROTEOLYTIC SUBUNIT"/>
    <property type="match status" value="1"/>
</dbReference>
<comment type="caution">
    <text evidence="9">The sequence shown here is derived from an EMBL/GenBank/DDBJ whole genome shotgun (WGS) entry which is preliminary data.</text>
</comment>
<evidence type="ECO:0000256" key="2">
    <source>
        <dbReference type="ARBA" id="ARBA00022490"/>
    </source>
</evidence>
<comment type="function">
    <text evidence="6">Cleaves peptides in various proteins in a process that requires ATP hydrolysis. Has a chymotrypsin-like activity. Plays a major role in the degradation of misfolded proteins.</text>
</comment>
<dbReference type="InterPro" id="IPR023562">
    <property type="entry name" value="ClpP/TepA"/>
</dbReference>
<dbReference type="PANTHER" id="PTHR10381:SF70">
    <property type="entry name" value="ATP-DEPENDENT CLP PROTEASE PROTEOLYTIC SUBUNIT"/>
    <property type="match status" value="1"/>
</dbReference>
<keyword evidence="3 6" id="KW-0645">Protease</keyword>
<dbReference type="HAMAP" id="MF_00444">
    <property type="entry name" value="ClpP"/>
    <property type="match status" value="1"/>
</dbReference>
<reference evidence="9 10" key="1">
    <citation type="submission" date="2019-06" db="EMBL/GenBank/DDBJ databases">
        <title>Sequencing the genomes of 1000 actinobacteria strains.</title>
        <authorList>
            <person name="Klenk H.-P."/>
        </authorList>
    </citation>
    <scope>NUCLEOTIDE SEQUENCE [LARGE SCALE GENOMIC DNA]</scope>
    <source>
        <strain evidence="9 10">DSM 45671</strain>
    </source>
</reference>
<dbReference type="EMBL" id="VIWU01000001">
    <property type="protein sequence ID" value="TWF78714.1"/>
    <property type="molecule type" value="Genomic_DNA"/>
</dbReference>
<protein>
    <recommendedName>
        <fullName evidence="6 7">ATP-dependent Clp protease proteolytic subunit</fullName>
        <ecNumber evidence="6">3.4.21.92</ecNumber>
    </recommendedName>
    <alternativeName>
        <fullName evidence="6">Endopeptidase Clp</fullName>
    </alternativeName>
</protein>
<comment type="caution">
    <text evidence="6">Lacks conserved residue(s) required for the propagation of feature annotation.</text>
</comment>
<evidence type="ECO:0000256" key="5">
    <source>
        <dbReference type="ARBA" id="ARBA00022825"/>
    </source>
</evidence>
<dbReference type="SUPFAM" id="SSF52096">
    <property type="entry name" value="ClpP/crotonase"/>
    <property type="match status" value="1"/>
</dbReference>
<evidence type="ECO:0000256" key="7">
    <source>
        <dbReference type="RuleBase" id="RU003567"/>
    </source>
</evidence>
<keyword evidence="4 6" id="KW-0378">Hydrolase</keyword>
<dbReference type="PRINTS" id="PR00127">
    <property type="entry name" value="CLPPROTEASEP"/>
</dbReference>
<evidence type="ECO:0000256" key="4">
    <source>
        <dbReference type="ARBA" id="ARBA00022801"/>
    </source>
</evidence>
<keyword evidence="10" id="KW-1185">Reference proteome</keyword>
<dbReference type="GO" id="GO:0004252">
    <property type="term" value="F:serine-type endopeptidase activity"/>
    <property type="evidence" value="ECO:0007669"/>
    <property type="project" value="UniProtKB-UniRule"/>
</dbReference>
<feature type="active site" description="Nucleophile" evidence="6">
    <location>
        <position position="139"/>
    </location>
</feature>
<feature type="region of interest" description="Disordered" evidence="8">
    <location>
        <begin position="1"/>
        <end position="48"/>
    </location>
</feature>